<dbReference type="RefSeq" id="WP_040271223.1">
    <property type="nucleotide sequence ID" value="NZ_JAJNCM010000035.1"/>
</dbReference>
<dbReference type="InterPro" id="IPR029068">
    <property type="entry name" value="Glyas_Bleomycin-R_OHBP_Dase"/>
</dbReference>
<dbReference type="PANTHER" id="PTHR33993:SF2">
    <property type="entry name" value="VOC DOMAIN-CONTAINING PROTEIN"/>
    <property type="match status" value="1"/>
</dbReference>
<name>A0A098BHH0_9NOCA</name>
<proteinExistence type="predicted"/>
<dbReference type="CDD" id="cd07247">
    <property type="entry name" value="SgaA_N_like"/>
    <property type="match status" value="1"/>
</dbReference>
<dbReference type="PROSITE" id="PS51819">
    <property type="entry name" value="VOC"/>
    <property type="match status" value="1"/>
</dbReference>
<accession>A0A098BHH0</accession>
<organism evidence="2 3">
    <name type="scientific">Rhodococcus ruber</name>
    <dbReference type="NCBI Taxonomy" id="1830"/>
    <lineage>
        <taxon>Bacteria</taxon>
        <taxon>Bacillati</taxon>
        <taxon>Actinomycetota</taxon>
        <taxon>Actinomycetes</taxon>
        <taxon>Mycobacteriales</taxon>
        <taxon>Nocardiaceae</taxon>
        <taxon>Rhodococcus</taxon>
    </lineage>
</organism>
<protein>
    <recommendedName>
        <fullName evidence="1">VOC domain-containing protein</fullName>
    </recommendedName>
</protein>
<dbReference type="AlphaFoldDB" id="A0A098BHH0"/>
<gene>
    <name evidence="2" type="ORF">RHRU231_390071</name>
</gene>
<dbReference type="EMBL" id="CCSD01000049">
    <property type="protein sequence ID" value="CDZ88154.1"/>
    <property type="molecule type" value="Genomic_DNA"/>
</dbReference>
<dbReference type="InterPro" id="IPR037523">
    <property type="entry name" value="VOC_core"/>
</dbReference>
<dbReference type="SUPFAM" id="SSF54593">
    <property type="entry name" value="Glyoxalase/Bleomycin resistance protein/Dihydroxybiphenyl dioxygenase"/>
    <property type="match status" value="1"/>
</dbReference>
<evidence type="ECO:0000313" key="3">
    <source>
        <dbReference type="Proteomes" id="UP000042997"/>
    </source>
</evidence>
<evidence type="ECO:0000313" key="2">
    <source>
        <dbReference type="EMBL" id="CDZ88154.1"/>
    </source>
</evidence>
<dbReference type="eggNOG" id="COG3324">
    <property type="taxonomic scope" value="Bacteria"/>
</dbReference>
<evidence type="ECO:0000259" key="1">
    <source>
        <dbReference type="PROSITE" id="PS51819"/>
    </source>
</evidence>
<dbReference type="OrthoDB" id="9798430at2"/>
<dbReference type="InterPro" id="IPR052164">
    <property type="entry name" value="Anthracycline_SecMetBiosynth"/>
</dbReference>
<dbReference type="Proteomes" id="UP000042997">
    <property type="component" value="Unassembled WGS sequence"/>
</dbReference>
<reference evidence="2 3" key="1">
    <citation type="journal article" date="2014" name="Genome Announc.">
        <title>Draft Genome Sequence of Propane- and Butane-Oxidizing Actinobacterium Rhodococcus ruber IEGM 231.</title>
        <authorList>
            <person name="Ivshina I.B."/>
            <person name="Kuyukina M.S."/>
            <person name="Krivoruchko A.V."/>
            <person name="Barbe V."/>
            <person name="Fischer C."/>
        </authorList>
    </citation>
    <scope>NUCLEOTIDE SEQUENCE [LARGE SCALE GENOMIC DNA]</scope>
</reference>
<dbReference type="Pfam" id="PF22677">
    <property type="entry name" value="Ble-like_N"/>
    <property type="match status" value="1"/>
</dbReference>
<sequence>MAGRIVHFELPYDDGDRARSFYRDAFGWSVADVPGMDYTLVTTGPVDETGTSTEPGYINGGMFRRDELRSPVVTVDVEDIDAALQRIESLGGKTVTGRMPVGDMGFAAYFSDTEGNVIGLWESRHDS</sequence>
<dbReference type="PANTHER" id="PTHR33993">
    <property type="entry name" value="GLYOXALASE-RELATED"/>
    <property type="match status" value="1"/>
</dbReference>
<dbReference type="Gene3D" id="3.10.180.10">
    <property type="entry name" value="2,3-Dihydroxybiphenyl 1,2-Dioxygenase, domain 1"/>
    <property type="match status" value="1"/>
</dbReference>
<dbReference type="InterPro" id="IPR053863">
    <property type="entry name" value="Glyoxy/Ble-like_N"/>
</dbReference>
<feature type="domain" description="VOC" evidence="1">
    <location>
        <begin position="4"/>
        <end position="123"/>
    </location>
</feature>